<evidence type="ECO:0000313" key="2">
    <source>
        <dbReference type="EMBL" id="KEI69704.1"/>
    </source>
</evidence>
<feature type="compositionally biased region" description="Basic and acidic residues" evidence="1">
    <location>
        <begin position="41"/>
        <end position="59"/>
    </location>
</feature>
<proteinExistence type="predicted"/>
<comment type="caution">
    <text evidence="2">The sequence shown here is derived from an EMBL/GenBank/DDBJ whole genome shotgun (WGS) entry which is preliminary data.</text>
</comment>
<name>A0A081K6C8_9GAMM</name>
<evidence type="ECO:0000313" key="3">
    <source>
        <dbReference type="Proteomes" id="UP000027997"/>
    </source>
</evidence>
<feature type="compositionally biased region" description="Basic residues" evidence="1">
    <location>
        <begin position="60"/>
        <end position="72"/>
    </location>
</feature>
<dbReference type="STRING" id="305900.GV64_02155"/>
<sequence length="87" mass="9920">MSSGFRIDPSSPSNLDYGRGNDDSLSENEGDANSSSVKQKSYIDRSDSRKGKDKSLEMRKARKKDKRKKKKISERNTKEFNEDQADD</sequence>
<keyword evidence="3" id="KW-1185">Reference proteome</keyword>
<gene>
    <name evidence="2" type="ORF">GV64_02155</name>
</gene>
<dbReference type="Proteomes" id="UP000027997">
    <property type="component" value="Unassembled WGS sequence"/>
</dbReference>
<accession>A0A081K6C8</accession>
<organism evidence="2 3">
    <name type="scientific">Endozoicomonas elysicola</name>
    <dbReference type="NCBI Taxonomy" id="305900"/>
    <lineage>
        <taxon>Bacteria</taxon>
        <taxon>Pseudomonadati</taxon>
        <taxon>Pseudomonadota</taxon>
        <taxon>Gammaproteobacteria</taxon>
        <taxon>Oceanospirillales</taxon>
        <taxon>Endozoicomonadaceae</taxon>
        <taxon>Endozoicomonas</taxon>
    </lineage>
</organism>
<feature type="region of interest" description="Disordered" evidence="1">
    <location>
        <begin position="1"/>
        <end position="87"/>
    </location>
</feature>
<evidence type="ECO:0000256" key="1">
    <source>
        <dbReference type="SAM" id="MobiDB-lite"/>
    </source>
</evidence>
<protein>
    <submittedName>
        <fullName evidence="2">Uncharacterized protein</fullName>
    </submittedName>
</protein>
<reference evidence="2 3" key="1">
    <citation type="submission" date="2014-06" db="EMBL/GenBank/DDBJ databases">
        <title>Whole Genome Sequences of Three Symbiotic Endozoicomonas Bacteria.</title>
        <authorList>
            <person name="Neave M.J."/>
            <person name="Apprill A."/>
            <person name="Voolstra C.R."/>
        </authorList>
    </citation>
    <scope>NUCLEOTIDE SEQUENCE [LARGE SCALE GENOMIC DNA]</scope>
    <source>
        <strain evidence="2 3">DSM 22380</strain>
    </source>
</reference>
<dbReference type="RefSeq" id="WP_020582158.1">
    <property type="nucleotide sequence ID" value="NZ_JOJP01000001.1"/>
</dbReference>
<dbReference type="AlphaFoldDB" id="A0A081K6C8"/>
<dbReference type="EMBL" id="JOJP01000001">
    <property type="protein sequence ID" value="KEI69704.1"/>
    <property type="molecule type" value="Genomic_DNA"/>
</dbReference>